<dbReference type="KEGG" id="bbae:FRD01_10295"/>
<dbReference type="InterPro" id="IPR002657">
    <property type="entry name" value="BilAc:Na_symport/Acr3"/>
</dbReference>
<evidence type="ECO:0000256" key="5">
    <source>
        <dbReference type="SAM" id="Phobius"/>
    </source>
</evidence>
<dbReference type="GO" id="GO:0016020">
    <property type="term" value="C:membrane"/>
    <property type="evidence" value="ECO:0007669"/>
    <property type="project" value="UniProtKB-SubCell"/>
</dbReference>
<proteinExistence type="predicted"/>
<feature type="transmembrane region" description="Helical" evidence="5">
    <location>
        <begin position="269"/>
        <end position="291"/>
    </location>
</feature>
<feature type="transmembrane region" description="Helical" evidence="5">
    <location>
        <begin position="106"/>
        <end position="128"/>
    </location>
</feature>
<evidence type="ECO:0000256" key="4">
    <source>
        <dbReference type="ARBA" id="ARBA00023136"/>
    </source>
</evidence>
<feature type="transmembrane region" description="Helical" evidence="5">
    <location>
        <begin position="46"/>
        <end position="69"/>
    </location>
</feature>
<dbReference type="PANTHER" id="PTHR10361">
    <property type="entry name" value="SODIUM-BILE ACID COTRANSPORTER"/>
    <property type="match status" value="1"/>
</dbReference>
<dbReference type="RefSeq" id="WP_146959322.1">
    <property type="nucleotide sequence ID" value="NZ_CP042467.1"/>
</dbReference>
<reference evidence="6 7" key="1">
    <citation type="submission" date="2019-08" db="EMBL/GenBank/DDBJ databases">
        <authorList>
            <person name="Liang Q."/>
        </authorList>
    </citation>
    <scope>NUCLEOTIDE SEQUENCE [LARGE SCALE GENOMIC DNA]</scope>
    <source>
        <strain evidence="6 7">V1718</strain>
    </source>
</reference>
<name>A0A5B8XP04_9DELT</name>
<dbReference type="PANTHER" id="PTHR10361:SF28">
    <property type="entry name" value="P3 PROTEIN-RELATED"/>
    <property type="match status" value="1"/>
</dbReference>
<dbReference type="EMBL" id="CP042467">
    <property type="protein sequence ID" value="QED27622.1"/>
    <property type="molecule type" value="Genomic_DNA"/>
</dbReference>
<gene>
    <name evidence="6" type="ORF">FRD01_10295</name>
</gene>
<evidence type="ECO:0000313" key="7">
    <source>
        <dbReference type="Proteomes" id="UP000321595"/>
    </source>
</evidence>
<keyword evidence="7" id="KW-1185">Reference proteome</keyword>
<keyword evidence="4 5" id="KW-0472">Membrane</keyword>
<evidence type="ECO:0000256" key="1">
    <source>
        <dbReference type="ARBA" id="ARBA00004141"/>
    </source>
</evidence>
<dbReference type="Proteomes" id="UP000321595">
    <property type="component" value="Chromosome"/>
</dbReference>
<evidence type="ECO:0000256" key="3">
    <source>
        <dbReference type="ARBA" id="ARBA00022989"/>
    </source>
</evidence>
<feature type="transmembrane region" description="Helical" evidence="5">
    <location>
        <begin position="148"/>
        <end position="168"/>
    </location>
</feature>
<dbReference type="InterPro" id="IPR004710">
    <property type="entry name" value="Bilac:Na_transpt"/>
</dbReference>
<protein>
    <submittedName>
        <fullName evidence="6">Bile acid:sodium symporter family protein</fullName>
    </submittedName>
</protein>
<dbReference type="Pfam" id="PF01758">
    <property type="entry name" value="SBF"/>
    <property type="match status" value="1"/>
</dbReference>
<comment type="subcellular location">
    <subcellularLocation>
        <location evidence="1">Membrane</location>
        <topology evidence="1">Multi-pass membrane protein</topology>
    </subcellularLocation>
</comment>
<evidence type="ECO:0000256" key="2">
    <source>
        <dbReference type="ARBA" id="ARBA00022692"/>
    </source>
</evidence>
<feature type="transmembrane region" description="Helical" evidence="5">
    <location>
        <begin position="207"/>
        <end position="230"/>
    </location>
</feature>
<dbReference type="Gene3D" id="1.20.1530.20">
    <property type="match status" value="1"/>
</dbReference>
<feature type="transmembrane region" description="Helical" evidence="5">
    <location>
        <begin position="75"/>
        <end position="94"/>
    </location>
</feature>
<sequence length="300" mass="32897">MIDEVVLNFNPASLIVLNVILAVVMFGVALDLRVDDFKRVISEPKSVALGLLSQLVLLPALTWGLVLVIEPQPSVALGMILVAACPGGNMSNFFTHFARGNTGLSISMTTLVTSVAVFTTPFNFGFWAGLYPPTARLLREVELNVLELGLVLFLLLALPLALGMTLRHKKPELADRIVPYFRHGSLGVFALFIVLALLANWEFFKRFIGMIFVLVFVHNAVALLTGFIVARVGKLSSEDRRALTIETGIQNSGLALVLIFTFFQGLGGMAIIAAWWGVWHLIAGLSLSGYWRRVHPERVN</sequence>
<feature type="transmembrane region" description="Helical" evidence="5">
    <location>
        <begin position="180"/>
        <end position="201"/>
    </location>
</feature>
<dbReference type="OrthoDB" id="9806785at2"/>
<evidence type="ECO:0000313" key="6">
    <source>
        <dbReference type="EMBL" id="QED27622.1"/>
    </source>
</evidence>
<feature type="transmembrane region" description="Helical" evidence="5">
    <location>
        <begin position="12"/>
        <end position="34"/>
    </location>
</feature>
<keyword evidence="2 5" id="KW-0812">Transmembrane</keyword>
<keyword evidence="3 5" id="KW-1133">Transmembrane helix</keyword>
<dbReference type="AlphaFoldDB" id="A0A5B8XP04"/>
<dbReference type="InterPro" id="IPR038770">
    <property type="entry name" value="Na+/solute_symporter_sf"/>
</dbReference>
<organism evidence="6 7">
    <name type="scientific">Microvenator marinus</name>
    <dbReference type="NCBI Taxonomy" id="2600177"/>
    <lineage>
        <taxon>Bacteria</taxon>
        <taxon>Deltaproteobacteria</taxon>
        <taxon>Bradymonadales</taxon>
        <taxon>Microvenatoraceae</taxon>
        <taxon>Microvenator</taxon>
    </lineage>
</organism>
<accession>A0A5B8XP04</accession>